<dbReference type="Proteomes" id="UP000198703">
    <property type="component" value="Unassembled WGS sequence"/>
</dbReference>
<reference evidence="1 2" key="1">
    <citation type="submission" date="2016-10" db="EMBL/GenBank/DDBJ databases">
        <authorList>
            <person name="de Groot N.N."/>
        </authorList>
    </citation>
    <scope>NUCLEOTIDE SEQUENCE [LARGE SCALE GENOMIC DNA]</scope>
    <source>
        <strain evidence="1 2">DSM 15345</strain>
    </source>
</reference>
<evidence type="ECO:0000313" key="1">
    <source>
        <dbReference type="EMBL" id="SEA39768.1"/>
    </source>
</evidence>
<organism evidence="1 2">
    <name type="scientific">Rubrimonas cliftonensis</name>
    <dbReference type="NCBI Taxonomy" id="89524"/>
    <lineage>
        <taxon>Bacteria</taxon>
        <taxon>Pseudomonadati</taxon>
        <taxon>Pseudomonadota</taxon>
        <taxon>Alphaproteobacteria</taxon>
        <taxon>Rhodobacterales</taxon>
        <taxon>Paracoccaceae</taxon>
        <taxon>Rubrimonas</taxon>
    </lineage>
</organism>
<keyword evidence="2" id="KW-1185">Reference proteome</keyword>
<accession>A0A1H4AVB2</accession>
<name>A0A1H4AVB2_9RHOB</name>
<sequence length="42" mass="4591">VHAVFPSRRGLLPSVRALLDFLAAECGAQRRAVTSETERRGP</sequence>
<feature type="non-terminal residue" evidence="1">
    <location>
        <position position="1"/>
    </location>
</feature>
<dbReference type="EMBL" id="FNQM01000004">
    <property type="protein sequence ID" value="SEA39768.1"/>
    <property type="molecule type" value="Genomic_DNA"/>
</dbReference>
<protein>
    <recommendedName>
        <fullName evidence="3">LysR family transcriptional regulator</fullName>
    </recommendedName>
</protein>
<evidence type="ECO:0000313" key="2">
    <source>
        <dbReference type="Proteomes" id="UP000198703"/>
    </source>
</evidence>
<gene>
    <name evidence="1" type="ORF">SAMN05444370_104384</name>
</gene>
<evidence type="ECO:0008006" key="3">
    <source>
        <dbReference type="Google" id="ProtNLM"/>
    </source>
</evidence>
<dbReference type="AlphaFoldDB" id="A0A1H4AVB2"/>
<proteinExistence type="predicted"/>